<dbReference type="Proteomes" id="UP000652013">
    <property type="component" value="Unassembled WGS sequence"/>
</dbReference>
<name>A0A8J4DI07_9ACTN</name>
<proteinExistence type="predicted"/>
<feature type="domain" description="SHOCT" evidence="1">
    <location>
        <begin position="243"/>
        <end position="269"/>
    </location>
</feature>
<evidence type="ECO:0000259" key="1">
    <source>
        <dbReference type="Pfam" id="PF09851"/>
    </source>
</evidence>
<dbReference type="InterPro" id="IPR039519">
    <property type="entry name" value="YokE-like_PH"/>
</dbReference>
<feature type="domain" description="YokE-like PH" evidence="2">
    <location>
        <begin position="127"/>
        <end position="217"/>
    </location>
</feature>
<evidence type="ECO:0000313" key="3">
    <source>
        <dbReference type="EMBL" id="GIJ02306.1"/>
    </source>
</evidence>
<evidence type="ECO:0000259" key="2">
    <source>
        <dbReference type="Pfam" id="PF14470"/>
    </source>
</evidence>
<dbReference type="Pfam" id="PF09851">
    <property type="entry name" value="SHOCT"/>
    <property type="match status" value="1"/>
</dbReference>
<dbReference type="AlphaFoldDB" id="A0A8J4DI07"/>
<comment type="caution">
    <text evidence="3">The sequence shown here is derived from an EMBL/GenBank/DDBJ whole genome shotgun (WGS) entry which is preliminary data.</text>
</comment>
<sequence length="272" mass="29015">MGILRTTEWRSTRAPHETDAALRAAMAKLSMEVSGPVGAIEAASKRSLMKNRWAAKISAQLTPRGDGAAVRWRVDALGDKHFDILDDIAAELPAGLLDDQGIAAAVADLGLHRVFGRKEIRHLHNVLHVDEDVVALGTGQYGSKLGLVALTNDRLFFFEKSLLSLESLDEFPLASIASLTVQKSRTGETLTVHSSGNTVEIKNMGHGQADAVVRGLRDVRAAAAAPAPASAPAPAPADDPVARIERLAGLRDKGLISDADYEQKKAELLGRL</sequence>
<dbReference type="Pfam" id="PF14470">
    <property type="entry name" value="bPH_3"/>
    <property type="match status" value="1"/>
</dbReference>
<accession>A0A8J4DI07</accession>
<evidence type="ECO:0000313" key="4">
    <source>
        <dbReference type="Proteomes" id="UP000652013"/>
    </source>
</evidence>
<protein>
    <submittedName>
        <fullName evidence="3">Uncharacterized protein</fullName>
    </submittedName>
</protein>
<dbReference type="EMBL" id="BOOY01000008">
    <property type="protein sequence ID" value="GIJ02306.1"/>
    <property type="molecule type" value="Genomic_DNA"/>
</dbReference>
<dbReference type="RefSeq" id="WP_203937591.1">
    <property type="nucleotide sequence ID" value="NZ_BAAAGJ010000012.1"/>
</dbReference>
<dbReference type="InterPro" id="IPR018649">
    <property type="entry name" value="SHOCT"/>
</dbReference>
<gene>
    <name evidence="3" type="ORF">Sya03_16580</name>
</gene>
<organism evidence="3 4">
    <name type="scientific">Spirilliplanes yamanashiensis</name>
    <dbReference type="NCBI Taxonomy" id="42233"/>
    <lineage>
        <taxon>Bacteria</taxon>
        <taxon>Bacillati</taxon>
        <taxon>Actinomycetota</taxon>
        <taxon>Actinomycetes</taxon>
        <taxon>Micromonosporales</taxon>
        <taxon>Micromonosporaceae</taxon>
        <taxon>Spirilliplanes</taxon>
    </lineage>
</organism>
<keyword evidence="4" id="KW-1185">Reference proteome</keyword>
<reference evidence="3" key="1">
    <citation type="submission" date="2021-01" db="EMBL/GenBank/DDBJ databases">
        <title>Whole genome shotgun sequence of Spirilliplanes yamanashiensis NBRC 15828.</title>
        <authorList>
            <person name="Komaki H."/>
            <person name="Tamura T."/>
        </authorList>
    </citation>
    <scope>NUCLEOTIDE SEQUENCE</scope>
    <source>
        <strain evidence="3">NBRC 15828</strain>
    </source>
</reference>